<dbReference type="InterPro" id="IPR002035">
    <property type="entry name" value="VWF_A"/>
</dbReference>
<name>A0ABP0YJ63_9ROSI</name>
<dbReference type="PROSITE" id="PS50089">
    <property type="entry name" value="ZF_RING_2"/>
    <property type="match status" value="1"/>
</dbReference>
<dbReference type="Pfam" id="PF13639">
    <property type="entry name" value="zf-RING_2"/>
    <property type="match status" value="1"/>
</dbReference>
<dbReference type="SMART" id="SM00184">
    <property type="entry name" value="RING"/>
    <property type="match status" value="1"/>
</dbReference>
<keyword evidence="1" id="KW-0479">Metal-binding</keyword>
<feature type="domain" description="RING-type" evidence="3">
    <location>
        <begin position="123"/>
        <end position="168"/>
    </location>
</feature>
<dbReference type="Gene3D" id="3.40.50.410">
    <property type="entry name" value="von Willebrand factor, type A domain"/>
    <property type="match status" value="1"/>
</dbReference>
<accession>A0ABP0YJ63</accession>
<evidence type="ECO:0000256" key="1">
    <source>
        <dbReference type="PROSITE-ProRule" id="PRU00175"/>
    </source>
</evidence>
<dbReference type="Pfam" id="PF25243">
    <property type="entry name" value="WAV3_C"/>
    <property type="match status" value="1"/>
</dbReference>
<feature type="region of interest" description="Disordered" evidence="2">
    <location>
        <begin position="653"/>
        <end position="673"/>
    </location>
</feature>
<evidence type="ECO:0000259" key="4">
    <source>
        <dbReference type="PROSITE" id="PS50234"/>
    </source>
</evidence>
<evidence type="ECO:0000259" key="3">
    <source>
        <dbReference type="PROSITE" id="PS50089"/>
    </source>
</evidence>
<dbReference type="InterPro" id="IPR001841">
    <property type="entry name" value="Znf_RING"/>
</dbReference>
<dbReference type="Pfam" id="PF13519">
    <property type="entry name" value="VWA_2"/>
    <property type="match status" value="1"/>
</dbReference>
<dbReference type="SUPFAM" id="SSF57850">
    <property type="entry name" value="RING/U-box"/>
    <property type="match status" value="1"/>
</dbReference>
<dbReference type="InterPro" id="IPR013083">
    <property type="entry name" value="Znf_RING/FYVE/PHD"/>
</dbReference>
<keyword evidence="1" id="KW-0862">Zinc</keyword>
<dbReference type="CDD" id="cd23114">
    <property type="entry name" value="RING-H2_WAVH2"/>
    <property type="match status" value="1"/>
</dbReference>
<protein>
    <recommendedName>
        <fullName evidence="7">Zinc finger family protein</fullName>
    </recommendedName>
</protein>
<feature type="compositionally biased region" description="Low complexity" evidence="2">
    <location>
        <begin position="64"/>
        <end position="80"/>
    </location>
</feature>
<feature type="domain" description="VWFA" evidence="4">
    <location>
        <begin position="318"/>
        <end position="464"/>
    </location>
</feature>
<dbReference type="PANTHER" id="PTHR10579:SF59">
    <property type="entry name" value="E3 UBIQUITIN-PROTEIN LIGASE EDA40-RELATED"/>
    <property type="match status" value="1"/>
</dbReference>
<organism evidence="5 6">
    <name type="scientific">Citrullus colocynthis</name>
    <name type="common">colocynth</name>
    <dbReference type="NCBI Taxonomy" id="252529"/>
    <lineage>
        <taxon>Eukaryota</taxon>
        <taxon>Viridiplantae</taxon>
        <taxon>Streptophyta</taxon>
        <taxon>Embryophyta</taxon>
        <taxon>Tracheophyta</taxon>
        <taxon>Spermatophyta</taxon>
        <taxon>Magnoliopsida</taxon>
        <taxon>eudicotyledons</taxon>
        <taxon>Gunneridae</taxon>
        <taxon>Pentapetalae</taxon>
        <taxon>rosids</taxon>
        <taxon>fabids</taxon>
        <taxon>Cucurbitales</taxon>
        <taxon>Cucurbitaceae</taxon>
        <taxon>Benincaseae</taxon>
        <taxon>Citrullus</taxon>
    </lineage>
</organism>
<dbReference type="SUPFAM" id="SSF53300">
    <property type="entry name" value="vWA-like"/>
    <property type="match status" value="1"/>
</dbReference>
<keyword evidence="1" id="KW-0863">Zinc-finger</keyword>
<dbReference type="InterPro" id="IPR057427">
    <property type="entry name" value="WAV3_C"/>
</dbReference>
<dbReference type="EMBL" id="OZ021738">
    <property type="protein sequence ID" value="CAK9320522.1"/>
    <property type="molecule type" value="Genomic_DNA"/>
</dbReference>
<dbReference type="InterPro" id="IPR036465">
    <property type="entry name" value="vWFA_dom_sf"/>
</dbReference>
<feature type="compositionally biased region" description="Acidic residues" evidence="2">
    <location>
        <begin position="231"/>
        <end position="242"/>
    </location>
</feature>
<feature type="region of interest" description="Disordered" evidence="2">
    <location>
        <begin position="211"/>
        <end position="242"/>
    </location>
</feature>
<dbReference type="Proteomes" id="UP001642487">
    <property type="component" value="Chromosome 4"/>
</dbReference>
<sequence length="719" mass="78117">MTGWRRAFCTSIPKDTVSKDITNESQSPRISSKFGFFSNPSTPRSHSHSRRHPDHPGLGLRCRTSVATSGSTPSSTPNSPKLMTQKKTGGSRLLFQFSNPSSPKSPSSFSFIKTGLRLSKSRCGICLQSVKRGQGTAIFTSECSHSFHFPCISAHIKKHRTVACPVCSSVWNEAPLLDGQNAQKKPIQTEKTRGVESVKIGELKSKPLKVYNDDEPLMSPTSGGRFNPIPESDENEDDEEQDSAVEFQGFFATSAPLASPRLPNIVKNVEVSLQPEAAVVAAGRSYETYAVVLKVKAPARSATTSSSPINRNHRPPIDLVTVLDVSASANSSKLQMVKRTMRFVISSLGCTDRLSIVAFSASSKRLLSLRRMTSNGRRSARQIVDLLCEVGQGACINDAIKKAAKVLEDRRERNPAASIILISDGHDDRVGASYSGNCKRSSPVVCSTRFPHLEIPVHAISFGDGPAPPEDALAKCVSGLLSVVVQDLKLQLGFVSGSTPAEIAAVYLLSSRPTALEPGSIRIGDLSSEEVREMLVELKVPVSSIGTQPLLSVRSTFKDTSSQSQGLVCSKQHALPVPRPRAVRSSGSNIERVRNLHVTIRAVAESQRLMEHNDFSAAQHLLSSARALLLKQSGSISASEYIKGLDAESAALSRRKQQQMQSQRQNIMAGREASRIDEKLDQLTPTSAWRAAERLAKVAIMRKSMNRVSDLHGFEDARF</sequence>
<evidence type="ECO:0008006" key="7">
    <source>
        <dbReference type="Google" id="ProtNLM"/>
    </source>
</evidence>
<dbReference type="PANTHER" id="PTHR10579">
    <property type="entry name" value="CALCIUM-ACTIVATED CHLORIDE CHANNEL REGULATOR"/>
    <property type="match status" value="1"/>
</dbReference>
<gene>
    <name evidence="5" type="ORF">CITCOLO1_LOCUS12570</name>
</gene>
<evidence type="ECO:0000313" key="6">
    <source>
        <dbReference type="Proteomes" id="UP001642487"/>
    </source>
</evidence>
<proteinExistence type="predicted"/>
<evidence type="ECO:0000313" key="5">
    <source>
        <dbReference type="EMBL" id="CAK9320522.1"/>
    </source>
</evidence>
<dbReference type="SMART" id="SM00327">
    <property type="entry name" value="VWA"/>
    <property type="match status" value="1"/>
</dbReference>
<dbReference type="Gene3D" id="3.30.40.10">
    <property type="entry name" value="Zinc/RING finger domain, C3HC4 (zinc finger)"/>
    <property type="match status" value="1"/>
</dbReference>
<evidence type="ECO:0000256" key="2">
    <source>
        <dbReference type="SAM" id="MobiDB-lite"/>
    </source>
</evidence>
<feature type="region of interest" description="Disordered" evidence="2">
    <location>
        <begin position="18"/>
        <end position="85"/>
    </location>
</feature>
<dbReference type="PROSITE" id="PS50234">
    <property type="entry name" value="VWFA"/>
    <property type="match status" value="1"/>
</dbReference>
<dbReference type="InterPro" id="IPR051266">
    <property type="entry name" value="CLCR"/>
</dbReference>
<keyword evidence="6" id="KW-1185">Reference proteome</keyword>
<reference evidence="5 6" key="1">
    <citation type="submission" date="2024-03" db="EMBL/GenBank/DDBJ databases">
        <authorList>
            <person name="Gkanogiannis A."/>
            <person name="Becerra Lopez-Lavalle L."/>
        </authorList>
    </citation>
    <scope>NUCLEOTIDE SEQUENCE [LARGE SCALE GENOMIC DNA]</scope>
</reference>